<feature type="compositionally biased region" description="Gly residues" evidence="1">
    <location>
        <begin position="203"/>
        <end position="213"/>
    </location>
</feature>
<dbReference type="AlphaFoldDB" id="A0A4V6DAI3"/>
<organism evidence="2 3">
    <name type="scientific">Setaria viridis</name>
    <name type="common">Green bristlegrass</name>
    <name type="synonym">Setaria italica subsp. viridis</name>
    <dbReference type="NCBI Taxonomy" id="4556"/>
    <lineage>
        <taxon>Eukaryota</taxon>
        <taxon>Viridiplantae</taxon>
        <taxon>Streptophyta</taxon>
        <taxon>Embryophyta</taxon>
        <taxon>Tracheophyta</taxon>
        <taxon>Spermatophyta</taxon>
        <taxon>Magnoliopsida</taxon>
        <taxon>Liliopsida</taxon>
        <taxon>Poales</taxon>
        <taxon>Poaceae</taxon>
        <taxon>PACMAD clade</taxon>
        <taxon>Panicoideae</taxon>
        <taxon>Panicodae</taxon>
        <taxon>Paniceae</taxon>
        <taxon>Cenchrinae</taxon>
        <taxon>Setaria</taxon>
    </lineage>
</organism>
<keyword evidence="3" id="KW-1185">Reference proteome</keyword>
<evidence type="ECO:0000256" key="1">
    <source>
        <dbReference type="SAM" id="MobiDB-lite"/>
    </source>
</evidence>
<gene>
    <name evidence="2" type="ORF">SEVIR_3G417800v2</name>
</gene>
<feature type="compositionally biased region" description="Low complexity" evidence="1">
    <location>
        <begin position="154"/>
        <end position="166"/>
    </location>
</feature>
<feature type="region of interest" description="Disordered" evidence="1">
    <location>
        <begin position="154"/>
        <end position="227"/>
    </location>
</feature>
<sequence>MDAHMYEFSRRRLIHQYNYISPLVQCDILIIVMSHGYTLLMSSCVRRRTTIETASPSWAEGDLVVAVPGAGMELLVVLREEVGLGAPGARAHDAVAGAAGEGHGEVVAVDHRDVVEVLGAAEGELGQRHGRLPGEGAGERAAAVAGRAPPAVAVEGAPRAAPDPAGAGAGGHAEGPRLARVELPAAADGGGRWPHRGAAVVGDGEGGSAGAGREGGEEKEEDRGGSH</sequence>
<proteinExistence type="predicted"/>
<reference evidence="2" key="1">
    <citation type="submission" date="2019-03" db="EMBL/GenBank/DDBJ databases">
        <title>WGS assembly of Setaria viridis.</title>
        <authorList>
            <person name="Huang P."/>
            <person name="Jenkins J."/>
            <person name="Grimwood J."/>
            <person name="Barry K."/>
            <person name="Healey A."/>
            <person name="Mamidi S."/>
            <person name="Sreedasyam A."/>
            <person name="Shu S."/>
            <person name="Feldman M."/>
            <person name="Wu J."/>
            <person name="Yu Y."/>
            <person name="Chen C."/>
            <person name="Johnson J."/>
            <person name="Rokhsar D."/>
            <person name="Baxter I."/>
            <person name="Schmutz J."/>
            <person name="Brutnell T."/>
            <person name="Kellogg E."/>
        </authorList>
    </citation>
    <scope>NUCLEOTIDE SEQUENCE [LARGE SCALE GENOMIC DNA]</scope>
</reference>
<name>A0A4V6DAI3_SETVI</name>
<dbReference type="EMBL" id="CM016554">
    <property type="protein sequence ID" value="TKW29776.1"/>
    <property type="molecule type" value="Genomic_DNA"/>
</dbReference>
<evidence type="ECO:0000313" key="3">
    <source>
        <dbReference type="Proteomes" id="UP000298652"/>
    </source>
</evidence>
<accession>A0A4V6DAI3</accession>
<protein>
    <submittedName>
        <fullName evidence="2">Uncharacterized protein</fullName>
    </submittedName>
</protein>
<evidence type="ECO:0000313" key="2">
    <source>
        <dbReference type="EMBL" id="TKW29776.1"/>
    </source>
</evidence>
<dbReference type="Proteomes" id="UP000298652">
    <property type="component" value="Chromosome 3"/>
</dbReference>
<dbReference type="Gramene" id="TKW29776">
    <property type="protein sequence ID" value="TKW29776"/>
    <property type="gene ID" value="SEVIR_3G417800v2"/>
</dbReference>